<keyword evidence="12" id="KW-1185">Reference proteome</keyword>
<feature type="transmembrane region" description="Helical" evidence="6">
    <location>
        <begin position="371"/>
        <end position="394"/>
    </location>
</feature>
<evidence type="ECO:0000256" key="1">
    <source>
        <dbReference type="ARBA" id="ARBA00004651"/>
    </source>
</evidence>
<accession>A0A3D8HD40</accession>
<dbReference type="Proteomes" id="UP000256321">
    <property type="component" value="Unassembled WGS sequence"/>
</dbReference>
<dbReference type="Pfam" id="PF12704">
    <property type="entry name" value="MacB_PCD"/>
    <property type="match status" value="1"/>
</dbReference>
<feature type="transmembrane region" description="Helical" evidence="6">
    <location>
        <begin position="278"/>
        <end position="300"/>
    </location>
</feature>
<proteinExistence type="predicted"/>
<sequence length="791" mass="89218">MRNLNIAIRSLFKGGRHNMMKIVSLSVGLSVALVLIAKIYFEQSYDTFYPDADRTYQIYENYSQDGKESDYYNVSGAVAPGMLYEVPGVEAATRLTYIGGDESLFSTSDKERYSARFIMMADSNVFDLFPRPILSGNPKKILAKPWYAMISRSLAEKMGGIEKVEGLTIIPDNNPGTKVTIGGVFEDIPENANLRYDMLVSMTGMDKESLENWLGNDRYKGYVRLVPGVTAESLTPAIHDMALRHQNAEDMKRWGMELTYTLKPILDLHKKSGEVKSMVMMLAILALALLFTAVMNYILIAISSIVNRTKEIAVHKSYGASEGNIHNMMMSETLVHMVCSIVLAVFLIFLGRDMIHELLDVSVEGLLFSKGALILLAVCVVVFLVTGFVPGALFARIPVAAAFRNFRESRRVWKLGLLFLQFIAAGFLVTLLIIVGRQHMFMVNSNPGYSYDRLAYCSISAIDSTTRYKVLDELMRIPEVEAVTTSTILPFWDSLAGNNIALPESDKELFNIADQYWSGNGFLKLMEIPVIEGRSFTENIPKSDEVMVNRAFVEKMKEFTDWSDGPVGKSIYISEHANYDSKFYTICGVYENYRIGSLISQDDRPSVLFYRQRPLDYLLVKFHQITPDAVAKVNDKLEELIPDKDMKLSIYSVSMVEQYSSSRKFRDQVLIGGIITLLISMIGLIGYTNDEVNRRRKELAIRKVNGATLKDILTMFLTDILWLALPAIVLGCIITYYVAERWQEQFIEKIPLSLWMFVSGGLFVCLVVIVCIVYRTWNAANDDPVNSLKSE</sequence>
<dbReference type="Pfam" id="PF02687">
    <property type="entry name" value="FtsX"/>
    <property type="match status" value="2"/>
</dbReference>
<dbReference type="InterPro" id="IPR025857">
    <property type="entry name" value="MacB_PCD"/>
</dbReference>
<feature type="domain" description="ABC3 transporter permease C-terminal" evidence="7">
    <location>
        <begin position="284"/>
        <end position="398"/>
    </location>
</feature>
<comment type="caution">
    <text evidence="10">The sequence shown here is derived from an EMBL/GenBank/DDBJ whole genome shotgun (WGS) entry which is preliminary data.</text>
</comment>
<dbReference type="InterPro" id="IPR050250">
    <property type="entry name" value="Macrolide_Exporter_MacB"/>
</dbReference>
<evidence type="ECO:0000256" key="3">
    <source>
        <dbReference type="ARBA" id="ARBA00022692"/>
    </source>
</evidence>
<reference evidence="9 12" key="2">
    <citation type="submission" date="2020-08" db="EMBL/GenBank/DDBJ databases">
        <title>Genome public.</title>
        <authorList>
            <person name="Liu C."/>
            <person name="Sun Q."/>
        </authorList>
    </citation>
    <scope>NUCLEOTIDE SEQUENCE [LARGE SCALE GENOMIC DNA]</scope>
    <source>
        <strain evidence="9 12">426_9</strain>
    </source>
</reference>
<dbReference type="AlphaFoldDB" id="A0A3D8HD40"/>
<feature type="domain" description="ABC3 transporter permease C-terminal" evidence="7">
    <location>
        <begin position="672"/>
        <end position="782"/>
    </location>
</feature>
<evidence type="ECO:0000256" key="2">
    <source>
        <dbReference type="ARBA" id="ARBA00022475"/>
    </source>
</evidence>
<evidence type="ECO:0000256" key="5">
    <source>
        <dbReference type="ARBA" id="ARBA00023136"/>
    </source>
</evidence>
<organism evidence="10 11">
    <name type="scientific">Parabacteroides acidifaciens</name>
    <dbReference type="NCBI Taxonomy" id="2290935"/>
    <lineage>
        <taxon>Bacteria</taxon>
        <taxon>Pseudomonadati</taxon>
        <taxon>Bacteroidota</taxon>
        <taxon>Bacteroidia</taxon>
        <taxon>Bacteroidales</taxon>
        <taxon>Tannerellaceae</taxon>
        <taxon>Parabacteroides</taxon>
    </lineage>
</organism>
<dbReference type="PANTHER" id="PTHR30572">
    <property type="entry name" value="MEMBRANE COMPONENT OF TRANSPORTER-RELATED"/>
    <property type="match status" value="1"/>
</dbReference>
<feature type="transmembrane region" description="Helical" evidence="6">
    <location>
        <begin position="334"/>
        <end position="351"/>
    </location>
</feature>
<evidence type="ECO:0000259" key="7">
    <source>
        <dbReference type="Pfam" id="PF02687"/>
    </source>
</evidence>
<feature type="transmembrane region" description="Helical" evidence="6">
    <location>
        <begin position="754"/>
        <end position="774"/>
    </location>
</feature>
<dbReference type="EMBL" id="QREV01000032">
    <property type="protein sequence ID" value="RDU48670.1"/>
    <property type="molecule type" value="Genomic_DNA"/>
</dbReference>
<comment type="subcellular location">
    <subcellularLocation>
        <location evidence="1">Cell membrane</location>
        <topology evidence="1">Multi-pass membrane protein</topology>
    </subcellularLocation>
</comment>
<evidence type="ECO:0000256" key="4">
    <source>
        <dbReference type="ARBA" id="ARBA00022989"/>
    </source>
</evidence>
<feature type="domain" description="MacB-like periplasmic core" evidence="8">
    <location>
        <begin position="24"/>
        <end position="238"/>
    </location>
</feature>
<evidence type="ECO:0000313" key="10">
    <source>
        <dbReference type="EMBL" id="RDU48670.1"/>
    </source>
</evidence>
<protein>
    <submittedName>
        <fullName evidence="9">FtsX-like permease family protein</fullName>
    </submittedName>
    <submittedName>
        <fullName evidence="10">Multidrug ABC transporter substrate-binding protein</fullName>
    </submittedName>
</protein>
<name>A0A3D8HD40_9BACT</name>
<evidence type="ECO:0000313" key="12">
    <source>
        <dbReference type="Proteomes" id="UP000629596"/>
    </source>
</evidence>
<reference evidence="10 11" key="1">
    <citation type="submission" date="2018-07" db="EMBL/GenBank/DDBJ databases">
        <title>Parabacteroides acidifaciens nov. sp., isolated from human feces.</title>
        <authorList>
            <person name="Wang Y.J."/>
        </authorList>
    </citation>
    <scope>NUCLEOTIDE SEQUENCE [LARGE SCALE GENOMIC DNA]</scope>
    <source>
        <strain evidence="10 11">426-9</strain>
    </source>
</reference>
<keyword evidence="4 6" id="KW-1133">Transmembrane helix</keyword>
<evidence type="ECO:0000259" key="8">
    <source>
        <dbReference type="Pfam" id="PF12704"/>
    </source>
</evidence>
<feature type="transmembrane region" description="Helical" evidence="6">
    <location>
        <begin position="669"/>
        <end position="687"/>
    </location>
</feature>
<evidence type="ECO:0000313" key="11">
    <source>
        <dbReference type="Proteomes" id="UP000256321"/>
    </source>
</evidence>
<dbReference type="GO" id="GO:0022857">
    <property type="term" value="F:transmembrane transporter activity"/>
    <property type="evidence" value="ECO:0007669"/>
    <property type="project" value="TreeGrafter"/>
</dbReference>
<dbReference type="PANTHER" id="PTHR30572:SF18">
    <property type="entry name" value="ABC-TYPE MACROLIDE FAMILY EXPORT SYSTEM PERMEASE COMPONENT 2"/>
    <property type="match status" value="1"/>
</dbReference>
<keyword evidence="3 6" id="KW-0812">Transmembrane</keyword>
<evidence type="ECO:0000256" key="6">
    <source>
        <dbReference type="SAM" id="Phobius"/>
    </source>
</evidence>
<dbReference type="EMBL" id="JACRTI010000032">
    <property type="protein sequence ID" value="MBC8602600.1"/>
    <property type="molecule type" value="Genomic_DNA"/>
</dbReference>
<keyword evidence="2" id="KW-1003">Cell membrane</keyword>
<evidence type="ECO:0000313" key="9">
    <source>
        <dbReference type="EMBL" id="MBC8602600.1"/>
    </source>
</evidence>
<feature type="transmembrane region" description="Helical" evidence="6">
    <location>
        <begin position="415"/>
        <end position="436"/>
    </location>
</feature>
<feature type="transmembrane region" description="Helical" evidence="6">
    <location>
        <begin position="720"/>
        <end position="739"/>
    </location>
</feature>
<gene>
    <name evidence="10" type="ORF">DWU89_13185</name>
    <name evidence="9" type="ORF">H8784_12850</name>
</gene>
<dbReference type="Proteomes" id="UP000629596">
    <property type="component" value="Unassembled WGS sequence"/>
</dbReference>
<dbReference type="RefSeq" id="WP_115500092.1">
    <property type="nucleotide sequence ID" value="NZ_JACRTI010000032.1"/>
</dbReference>
<keyword evidence="5 6" id="KW-0472">Membrane</keyword>
<dbReference type="InterPro" id="IPR003838">
    <property type="entry name" value="ABC3_permease_C"/>
</dbReference>
<dbReference type="GO" id="GO:0005886">
    <property type="term" value="C:plasma membrane"/>
    <property type="evidence" value="ECO:0007669"/>
    <property type="project" value="UniProtKB-SubCell"/>
</dbReference>